<accession>A0A8H5HHE1</accession>
<dbReference type="EMBL" id="JAACJP010000007">
    <property type="protein sequence ID" value="KAF5383186.1"/>
    <property type="molecule type" value="Genomic_DNA"/>
</dbReference>
<evidence type="ECO:0008006" key="4">
    <source>
        <dbReference type="Google" id="ProtNLM"/>
    </source>
</evidence>
<dbReference type="AlphaFoldDB" id="A0A8H5HHE1"/>
<feature type="compositionally biased region" description="Low complexity" evidence="1">
    <location>
        <begin position="264"/>
        <end position="275"/>
    </location>
</feature>
<keyword evidence="3" id="KW-1185">Reference proteome</keyword>
<name>A0A8H5HHE1_9AGAR</name>
<feature type="region of interest" description="Disordered" evidence="1">
    <location>
        <begin position="146"/>
        <end position="168"/>
    </location>
</feature>
<feature type="region of interest" description="Disordered" evidence="1">
    <location>
        <begin position="264"/>
        <end position="302"/>
    </location>
</feature>
<dbReference type="OrthoDB" id="3055696at2759"/>
<proteinExistence type="predicted"/>
<feature type="compositionally biased region" description="Pro residues" evidence="1">
    <location>
        <begin position="276"/>
        <end position="287"/>
    </location>
</feature>
<comment type="caution">
    <text evidence="2">The sequence shown here is derived from an EMBL/GenBank/DDBJ whole genome shotgun (WGS) entry which is preliminary data.</text>
</comment>
<sequence length="558" mass="61829">MNVDHAVFYARFLEPPHPSIPMPPDNQPLLIIITVHVDDGLVATNSEPLYKWVLAEMNKSFKVVDLGAASLYLGIRVTRDLPTRKLWLSQLSGELSFTLSDAHRLFPDSRARPRPTDRDPDPTLRPKRRCTYLLTSCRFPTFPACTRHRSRRPDTPTSAVPPRARTLSHEDRTAAGTLRAETRVCYTQPVQCTPAPIVAQSRLEMSDFGEFDTPPSPAALTPEERLASLETAMVALSQSNTTNSATMDRIAALLDTIVLGNPSAASPAAPTTPATPTQPLPMSPPLPRSGSHIRPSPPPVYDGARSGGRAFWNACQLYFSLSVGQFADDHARISWVLSYMQHGRAADFVGRVFQYGSVKRAFPTWKDFASNFEKEFFLFDEVADAALTLESTAYFQNGRTIEEYIDSFKALWIKADYPDGRHLVLKFRQGMDPKLSRRLGSITTGRPDDSKIEDWLAIARSQDFIMRTEEDFHRRSAPTVPTASRPTAPIPMPVVAPMLRWRPTAPPTAPVSLWTSTGSVDVLFRTTPVVDASSRGTSGVTAQSALTCATSCRRNWMS</sequence>
<evidence type="ECO:0000313" key="2">
    <source>
        <dbReference type="EMBL" id="KAF5383186.1"/>
    </source>
</evidence>
<evidence type="ECO:0000313" key="3">
    <source>
        <dbReference type="Proteomes" id="UP000565441"/>
    </source>
</evidence>
<evidence type="ECO:0000256" key="1">
    <source>
        <dbReference type="SAM" id="MobiDB-lite"/>
    </source>
</evidence>
<feature type="region of interest" description="Disordered" evidence="1">
    <location>
        <begin position="107"/>
        <end position="126"/>
    </location>
</feature>
<feature type="compositionally biased region" description="Basic and acidic residues" evidence="1">
    <location>
        <begin position="107"/>
        <end position="124"/>
    </location>
</feature>
<organism evidence="2 3">
    <name type="scientific">Tricholomella constricta</name>
    <dbReference type="NCBI Taxonomy" id="117010"/>
    <lineage>
        <taxon>Eukaryota</taxon>
        <taxon>Fungi</taxon>
        <taxon>Dikarya</taxon>
        <taxon>Basidiomycota</taxon>
        <taxon>Agaricomycotina</taxon>
        <taxon>Agaricomycetes</taxon>
        <taxon>Agaricomycetidae</taxon>
        <taxon>Agaricales</taxon>
        <taxon>Tricholomatineae</taxon>
        <taxon>Lyophyllaceae</taxon>
        <taxon>Tricholomella</taxon>
    </lineage>
</organism>
<gene>
    <name evidence="2" type="ORF">D9615_005093</name>
</gene>
<dbReference type="Proteomes" id="UP000565441">
    <property type="component" value="Unassembled WGS sequence"/>
</dbReference>
<reference evidence="2 3" key="1">
    <citation type="journal article" date="2020" name="ISME J.">
        <title>Uncovering the hidden diversity of litter-decomposition mechanisms in mushroom-forming fungi.</title>
        <authorList>
            <person name="Floudas D."/>
            <person name="Bentzer J."/>
            <person name="Ahren D."/>
            <person name="Johansson T."/>
            <person name="Persson P."/>
            <person name="Tunlid A."/>
        </authorList>
    </citation>
    <scope>NUCLEOTIDE SEQUENCE [LARGE SCALE GENOMIC DNA]</scope>
    <source>
        <strain evidence="2 3">CBS 661.87</strain>
    </source>
</reference>
<protein>
    <recommendedName>
        <fullName evidence="4">Retrotransposon gag domain-containing protein</fullName>
    </recommendedName>
</protein>